<reference evidence="1 2" key="1">
    <citation type="submission" date="2017-12" db="EMBL/GenBank/DDBJ databases">
        <title>Comparative genomics of Botrytis spp.</title>
        <authorList>
            <person name="Valero-Jimenez C.A."/>
            <person name="Tapia P."/>
            <person name="Veloso J."/>
            <person name="Silva-Moreno E."/>
            <person name="Staats M."/>
            <person name="Valdes J.H."/>
            <person name="Van Kan J.A.L."/>
        </authorList>
    </citation>
    <scope>NUCLEOTIDE SEQUENCE [LARGE SCALE GENOMIC DNA]</scope>
    <source>
        <strain evidence="1 2">MUCL11595</strain>
    </source>
</reference>
<dbReference type="AlphaFoldDB" id="A0A4Z1HTP7"/>
<accession>A0A4Z1HTP7</accession>
<gene>
    <name evidence="1" type="ORF">BCON_0248g00110</name>
</gene>
<protein>
    <submittedName>
        <fullName evidence="1">Uncharacterized protein</fullName>
    </submittedName>
</protein>
<proteinExistence type="predicted"/>
<dbReference type="Proteomes" id="UP000297527">
    <property type="component" value="Unassembled WGS sequence"/>
</dbReference>
<name>A0A4Z1HTP7_9HELO</name>
<evidence type="ECO:0000313" key="2">
    <source>
        <dbReference type="Proteomes" id="UP000297527"/>
    </source>
</evidence>
<organism evidence="1 2">
    <name type="scientific">Botryotinia convoluta</name>
    <dbReference type="NCBI Taxonomy" id="54673"/>
    <lineage>
        <taxon>Eukaryota</taxon>
        <taxon>Fungi</taxon>
        <taxon>Dikarya</taxon>
        <taxon>Ascomycota</taxon>
        <taxon>Pezizomycotina</taxon>
        <taxon>Leotiomycetes</taxon>
        <taxon>Helotiales</taxon>
        <taxon>Sclerotiniaceae</taxon>
        <taxon>Botryotinia</taxon>
    </lineage>
</organism>
<keyword evidence="2" id="KW-1185">Reference proteome</keyword>
<comment type="caution">
    <text evidence="1">The sequence shown here is derived from an EMBL/GenBank/DDBJ whole genome shotgun (WGS) entry which is preliminary data.</text>
</comment>
<dbReference type="OrthoDB" id="3550258at2759"/>
<dbReference type="EMBL" id="PQXN01000247">
    <property type="protein sequence ID" value="TGO48187.1"/>
    <property type="molecule type" value="Genomic_DNA"/>
</dbReference>
<evidence type="ECO:0000313" key="1">
    <source>
        <dbReference type="EMBL" id="TGO48187.1"/>
    </source>
</evidence>
<sequence>MLKSAATEIQQVGPSRVVTLARLQNYQGTQQARCIIPIQVCFALQEGASIGKESPEWHTANPDYFNNAAPNLYNDTASRNSKTRISGRPQKKLKGRLGEVLCFGPHFIADIRPVKP</sequence>